<keyword evidence="14" id="KW-1185">Reference proteome</keyword>
<comment type="caution">
    <text evidence="13">The sequence shown here is derived from an EMBL/GenBank/DDBJ whole genome shotgun (WGS) entry which is preliminary data.</text>
</comment>
<protein>
    <submittedName>
        <fullName evidence="13">Energy transducer TonB</fullName>
    </submittedName>
</protein>
<evidence type="ECO:0000256" key="9">
    <source>
        <dbReference type="ARBA" id="ARBA00023136"/>
    </source>
</evidence>
<feature type="compositionally biased region" description="Low complexity" evidence="10">
    <location>
        <begin position="114"/>
        <end position="127"/>
    </location>
</feature>
<dbReference type="Gene3D" id="3.30.1150.10">
    <property type="match status" value="1"/>
</dbReference>
<feature type="transmembrane region" description="Helical" evidence="11">
    <location>
        <begin position="41"/>
        <end position="62"/>
    </location>
</feature>
<evidence type="ECO:0000256" key="6">
    <source>
        <dbReference type="ARBA" id="ARBA00022692"/>
    </source>
</evidence>
<feature type="compositionally biased region" description="Low complexity" evidence="10">
    <location>
        <begin position="151"/>
        <end position="161"/>
    </location>
</feature>
<reference evidence="13 14" key="1">
    <citation type="submission" date="2022-06" db="EMBL/GenBank/DDBJ databases">
        <title>Endosaccharibacter gen. nov., sp. nov., endophytic bacteria isolated from sugarcane.</title>
        <authorList>
            <person name="Pitiwittayakul N."/>
            <person name="Yukphan P."/>
            <person name="Charoenyingcharoen P."/>
            <person name="Tanasupawat S."/>
        </authorList>
    </citation>
    <scope>NUCLEOTIDE SEQUENCE [LARGE SCALE GENOMIC DNA]</scope>
    <source>
        <strain evidence="13 14">KSS8</strain>
    </source>
</reference>
<evidence type="ECO:0000256" key="8">
    <source>
        <dbReference type="ARBA" id="ARBA00022989"/>
    </source>
</evidence>
<evidence type="ECO:0000313" key="14">
    <source>
        <dbReference type="Proteomes" id="UP001524587"/>
    </source>
</evidence>
<evidence type="ECO:0000313" key="13">
    <source>
        <dbReference type="EMBL" id="MCQ8277046.1"/>
    </source>
</evidence>
<evidence type="ECO:0000256" key="11">
    <source>
        <dbReference type="SAM" id="Phobius"/>
    </source>
</evidence>
<dbReference type="PANTHER" id="PTHR33446">
    <property type="entry name" value="PROTEIN TONB-RELATED"/>
    <property type="match status" value="1"/>
</dbReference>
<dbReference type="PANTHER" id="PTHR33446:SF2">
    <property type="entry name" value="PROTEIN TONB"/>
    <property type="match status" value="1"/>
</dbReference>
<evidence type="ECO:0000256" key="10">
    <source>
        <dbReference type="SAM" id="MobiDB-lite"/>
    </source>
</evidence>
<evidence type="ECO:0000256" key="4">
    <source>
        <dbReference type="ARBA" id="ARBA00022475"/>
    </source>
</evidence>
<dbReference type="SUPFAM" id="SSF74653">
    <property type="entry name" value="TolA/TonB C-terminal domain"/>
    <property type="match status" value="1"/>
</dbReference>
<keyword evidence="9 11" id="KW-0472">Membrane</keyword>
<keyword evidence="3" id="KW-0813">Transport</keyword>
<keyword evidence="8 11" id="KW-1133">Transmembrane helix</keyword>
<comment type="subcellular location">
    <subcellularLocation>
        <location evidence="1">Cell inner membrane</location>
        <topology evidence="1">Single-pass membrane protein</topology>
        <orientation evidence="1">Periplasmic side</orientation>
    </subcellularLocation>
</comment>
<keyword evidence="5" id="KW-0997">Cell inner membrane</keyword>
<proteinExistence type="inferred from homology"/>
<feature type="domain" description="TonB C-terminal" evidence="12">
    <location>
        <begin position="184"/>
        <end position="279"/>
    </location>
</feature>
<feature type="region of interest" description="Disordered" evidence="10">
    <location>
        <begin position="92"/>
        <end position="209"/>
    </location>
</feature>
<sequence>MTSSGRPAPPGVAGGPAIRAAARVRLFVPSRGWSGRGRREIFLIAAAIAIVVHVLVVAGLVAGQRLGRKSAALSPPPADNPVTLELVEDDKRYSGGAKPTPPSTPVPPAPDPAQQPARSGPPETADVPPQPAPPTETTPPDAPETAEDSAKAPAAPQPAKQAEPDIDLDPTDNFGYGRQDDPSIIPASPDKKTNKMPAYPRGAGRRGEQGSVQMLVRIAADGSVSGVDVAVSSGYPDLDSTAVKAVSGWHFRPAVRNGVATPTQMMQIFHFHIDNVPRP</sequence>
<comment type="similarity">
    <text evidence="2">Belongs to the TonB family.</text>
</comment>
<evidence type="ECO:0000259" key="12">
    <source>
        <dbReference type="PROSITE" id="PS52015"/>
    </source>
</evidence>
<feature type="compositionally biased region" description="Pro residues" evidence="10">
    <location>
        <begin position="99"/>
        <end position="113"/>
    </location>
</feature>
<evidence type="ECO:0000256" key="5">
    <source>
        <dbReference type="ARBA" id="ARBA00022519"/>
    </source>
</evidence>
<keyword evidence="4" id="KW-1003">Cell membrane</keyword>
<dbReference type="RefSeq" id="WP_422862488.1">
    <property type="nucleotide sequence ID" value="NZ_JAMSKV010000001.1"/>
</dbReference>
<dbReference type="EMBL" id="JAMSKV010000001">
    <property type="protein sequence ID" value="MCQ8277046.1"/>
    <property type="molecule type" value="Genomic_DNA"/>
</dbReference>
<evidence type="ECO:0000256" key="3">
    <source>
        <dbReference type="ARBA" id="ARBA00022448"/>
    </source>
</evidence>
<dbReference type="NCBIfam" id="TIGR01352">
    <property type="entry name" value="tonB_Cterm"/>
    <property type="match status" value="1"/>
</dbReference>
<dbReference type="Pfam" id="PF03544">
    <property type="entry name" value="TonB_C"/>
    <property type="match status" value="1"/>
</dbReference>
<name>A0ABT1W2F9_9PROT</name>
<evidence type="ECO:0000256" key="7">
    <source>
        <dbReference type="ARBA" id="ARBA00022927"/>
    </source>
</evidence>
<feature type="compositionally biased region" description="Pro residues" evidence="10">
    <location>
        <begin position="128"/>
        <end position="142"/>
    </location>
</feature>
<dbReference type="PROSITE" id="PS52015">
    <property type="entry name" value="TONB_CTD"/>
    <property type="match status" value="1"/>
</dbReference>
<organism evidence="13 14">
    <name type="scientific">Endosaccharibacter trunci</name>
    <dbReference type="NCBI Taxonomy" id="2812733"/>
    <lineage>
        <taxon>Bacteria</taxon>
        <taxon>Pseudomonadati</taxon>
        <taxon>Pseudomonadota</taxon>
        <taxon>Alphaproteobacteria</taxon>
        <taxon>Acetobacterales</taxon>
        <taxon>Acetobacteraceae</taxon>
        <taxon>Endosaccharibacter</taxon>
    </lineage>
</organism>
<dbReference type="InterPro" id="IPR037682">
    <property type="entry name" value="TonB_C"/>
</dbReference>
<accession>A0ABT1W2F9</accession>
<gene>
    <name evidence="13" type="ORF">NFI95_01100</name>
</gene>
<keyword evidence="6 11" id="KW-0812">Transmembrane</keyword>
<dbReference type="InterPro" id="IPR051045">
    <property type="entry name" value="TonB-dependent_transducer"/>
</dbReference>
<evidence type="ECO:0000256" key="2">
    <source>
        <dbReference type="ARBA" id="ARBA00006555"/>
    </source>
</evidence>
<dbReference type="InterPro" id="IPR006260">
    <property type="entry name" value="TonB/TolA_C"/>
</dbReference>
<keyword evidence="7" id="KW-0653">Protein transport</keyword>
<evidence type="ECO:0000256" key="1">
    <source>
        <dbReference type="ARBA" id="ARBA00004383"/>
    </source>
</evidence>
<dbReference type="Proteomes" id="UP001524587">
    <property type="component" value="Unassembled WGS sequence"/>
</dbReference>